<protein>
    <submittedName>
        <fullName evidence="1">Uncharacterized protein</fullName>
    </submittedName>
</protein>
<accession>A0A8R1XKU9</accession>
<dbReference type="Pfam" id="PF05380">
    <property type="entry name" value="Peptidase_A17"/>
    <property type="match status" value="1"/>
</dbReference>
<sequence length="215" mass="24639">MYSAARKMEEWIYDIQKMSVSGDRQYGKILSFQSDIISFSTINYAQLSLGETWQQNRSRNQEKSLVVDNIKLSAKGTDESQKCNKMKSIFNDAAMNIREFLSNGDNFNKTLPEKDRIELSQKKILGILRNHNKNLHVFCNASSVAYSTTIYARRCEVEEAETLMVFAKFRISKSLAPAEGCRRCTTKSFMLSVMPNPPKSPVKRSRTFAQVDLDY</sequence>
<dbReference type="AlphaFoldDB" id="A0A8R1XKU9"/>
<dbReference type="EMBL" id="CMVM020000346">
    <property type="status" value="NOT_ANNOTATED_CDS"/>
    <property type="molecule type" value="Genomic_DNA"/>
</dbReference>
<organism evidence="1 2">
    <name type="scientific">Onchocerca volvulus</name>
    <dbReference type="NCBI Taxonomy" id="6282"/>
    <lineage>
        <taxon>Eukaryota</taxon>
        <taxon>Metazoa</taxon>
        <taxon>Ecdysozoa</taxon>
        <taxon>Nematoda</taxon>
        <taxon>Chromadorea</taxon>
        <taxon>Rhabditida</taxon>
        <taxon>Spirurina</taxon>
        <taxon>Spiruromorpha</taxon>
        <taxon>Filarioidea</taxon>
        <taxon>Onchocercidae</taxon>
        <taxon>Onchocerca</taxon>
    </lineage>
</organism>
<dbReference type="EnsemblMetazoa" id="OVOC10900.1">
    <property type="protein sequence ID" value="OVOC10900.1"/>
    <property type="gene ID" value="WBGene00247709"/>
</dbReference>
<reference evidence="1" key="2">
    <citation type="submission" date="2022-06" db="UniProtKB">
        <authorList>
            <consortium name="EnsemblMetazoa"/>
        </authorList>
    </citation>
    <scope>IDENTIFICATION</scope>
</reference>
<name>A0A8R1XKU9_ONCVO</name>
<evidence type="ECO:0000313" key="2">
    <source>
        <dbReference type="Proteomes" id="UP000024404"/>
    </source>
</evidence>
<dbReference type="InterPro" id="IPR008042">
    <property type="entry name" value="Retrotrans_Pao"/>
</dbReference>
<reference evidence="2" key="1">
    <citation type="submission" date="2013-10" db="EMBL/GenBank/DDBJ databases">
        <title>Genome sequencing of Onchocerca volvulus.</title>
        <authorList>
            <person name="Cotton J."/>
            <person name="Tsai J."/>
            <person name="Stanley E."/>
            <person name="Tracey A."/>
            <person name="Holroyd N."/>
            <person name="Lustigman S."/>
            <person name="Berriman M."/>
        </authorList>
    </citation>
    <scope>NUCLEOTIDE SEQUENCE</scope>
</reference>
<dbReference type="Proteomes" id="UP000024404">
    <property type="component" value="Unassembled WGS sequence"/>
</dbReference>
<keyword evidence="2" id="KW-1185">Reference proteome</keyword>
<proteinExistence type="predicted"/>
<evidence type="ECO:0000313" key="1">
    <source>
        <dbReference type="EnsemblMetazoa" id="OVOC10900.1"/>
    </source>
</evidence>